<reference evidence="2 3" key="1">
    <citation type="submission" date="2024-01" db="EMBL/GenBank/DDBJ databases">
        <title>A draft genome for the cacao thread blight pathogen Marasmiellus scandens.</title>
        <authorList>
            <person name="Baruah I.K."/>
            <person name="Leung J."/>
            <person name="Bukari Y."/>
            <person name="Amoako-Attah I."/>
            <person name="Meinhardt L.W."/>
            <person name="Bailey B.A."/>
            <person name="Cohen S.P."/>
        </authorList>
    </citation>
    <scope>NUCLEOTIDE SEQUENCE [LARGE SCALE GENOMIC DNA]</scope>
    <source>
        <strain evidence="2 3">GH-19</strain>
    </source>
</reference>
<dbReference type="InterPro" id="IPR046521">
    <property type="entry name" value="DUF6698"/>
</dbReference>
<evidence type="ECO:0000256" key="1">
    <source>
        <dbReference type="SAM" id="MobiDB-lite"/>
    </source>
</evidence>
<keyword evidence="3" id="KW-1185">Reference proteome</keyword>
<proteinExistence type="predicted"/>
<gene>
    <name evidence="2" type="ORF">VKT23_012196</name>
</gene>
<dbReference type="Pfam" id="PF20414">
    <property type="entry name" value="DUF6698"/>
    <property type="match status" value="1"/>
</dbReference>
<organism evidence="2 3">
    <name type="scientific">Marasmiellus scandens</name>
    <dbReference type="NCBI Taxonomy" id="2682957"/>
    <lineage>
        <taxon>Eukaryota</taxon>
        <taxon>Fungi</taxon>
        <taxon>Dikarya</taxon>
        <taxon>Basidiomycota</taxon>
        <taxon>Agaricomycotina</taxon>
        <taxon>Agaricomycetes</taxon>
        <taxon>Agaricomycetidae</taxon>
        <taxon>Agaricales</taxon>
        <taxon>Marasmiineae</taxon>
        <taxon>Omphalotaceae</taxon>
        <taxon>Marasmiellus</taxon>
    </lineage>
</organism>
<feature type="region of interest" description="Disordered" evidence="1">
    <location>
        <begin position="140"/>
        <end position="161"/>
    </location>
</feature>
<evidence type="ECO:0000313" key="2">
    <source>
        <dbReference type="EMBL" id="KAK7452091.1"/>
    </source>
</evidence>
<sequence>MSEYFSTIEEEVRRYLNVLSLAHQSPQMKHDRRLPSFTSTTTIFPAMPTQDPKRVHPRPPAPTAPAPAISQEEAELATRKRKFEEFAASAHEEIDSKRRQYDVTQKYQLIGLFWPRGIGLFTQVGPALLDGLDWEKREARREAGEQVGEPYDDDDDDDSNDEQCLTHTRNLNAYRAAVKRYPFLRRRLLDSIEFNSKQLVHDLGTLLHEAYSDARRADTSRCKTGIVNWLPHAMDINVKYLPNFNFQTRSLAANMTKKDRGVNHPLTRAFLIPHTHMHLVYQQSEGEAKAKAILSDMKKNKIPIDTCCLPAFLYCMKLYNPVKIKSGLFRGPLLLCAFQAIFVGPSSAMGDKVSSKPGNAKIHHITSITPELIAYVCAQVRFALCEQASWSAKHKKFDLIKFYYYILDIITIKSRENWRKNLYRFWNQEIFDNDSSSGVLDPPDLDSDMARLYDEFDNDSDEELEGDDGDGNADPDAEPDA</sequence>
<accession>A0ABR1J8W9</accession>
<protein>
    <submittedName>
        <fullName evidence="2">Uncharacterized protein</fullName>
    </submittedName>
</protein>
<feature type="region of interest" description="Disordered" evidence="1">
    <location>
        <begin position="42"/>
        <end position="70"/>
    </location>
</feature>
<feature type="compositionally biased region" description="Acidic residues" evidence="1">
    <location>
        <begin position="150"/>
        <end position="161"/>
    </location>
</feature>
<feature type="region of interest" description="Disordered" evidence="1">
    <location>
        <begin position="456"/>
        <end position="481"/>
    </location>
</feature>
<dbReference type="EMBL" id="JBANRG010000029">
    <property type="protein sequence ID" value="KAK7452091.1"/>
    <property type="molecule type" value="Genomic_DNA"/>
</dbReference>
<evidence type="ECO:0000313" key="3">
    <source>
        <dbReference type="Proteomes" id="UP001498398"/>
    </source>
</evidence>
<dbReference type="Proteomes" id="UP001498398">
    <property type="component" value="Unassembled WGS sequence"/>
</dbReference>
<comment type="caution">
    <text evidence="2">The sequence shown here is derived from an EMBL/GenBank/DDBJ whole genome shotgun (WGS) entry which is preliminary data.</text>
</comment>
<name>A0ABR1J8W9_9AGAR</name>